<evidence type="ECO:0000313" key="6">
    <source>
        <dbReference type="Proteomes" id="UP000023435"/>
    </source>
</evidence>
<name>A0A108U809_9GAMM</name>
<dbReference type="Gene3D" id="3.40.50.300">
    <property type="entry name" value="P-loop containing nucleotide triphosphate hydrolases"/>
    <property type="match status" value="1"/>
</dbReference>
<dbReference type="OrthoDB" id="9804819at2"/>
<dbReference type="CDD" id="cd03230">
    <property type="entry name" value="ABC_DR_subfamily_A"/>
    <property type="match status" value="1"/>
</dbReference>
<protein>
    <submittedName>
        <fullName evidence="5">ABC transporter ATP binding protein</fullName>
    </submittedName>
</protein>
<organism evidence="5 6">
    <name type="scientific">Lysobacter capsici AZ78</name>
    <dbReference type="NCBI Taxonomy" id="1444315"/>
    <lineage>
        <taxon>Bacteria</taxon>
        <taxon>Pseudomonadati</taxon>
        <taxon>Pseudomonadota</taxon>
        <taxon>Gammaproteobacteria</taxon>
        <taxon>Lysobacterales</taxon>
        <taxon>Lysobacteraceae</taxon>
        <taxon>Lysobacter</taxon>
    </lineage>
</organism>
<evidence type="ECO:0000256" key="2">
    <source>
        <dbReference type="ARBA" id="ARBA00022741"/>
    </source>
</evidence>
<dbReference type="GO" id="GO:0016887">
    <property type="term" value="F:ATP hydrolysis activity"/>
    <property type="evidence" value="ECO:0007669"/>
    <property type="project" value="InterPro"/>
</dbReference>
<dbReference type="SMART" id="SM00382">
    <property type="entry name" value="AAA"/>
    <property type="match status" value="1"/>
</dbReference>
<dbReference type="Proteomes" id="UP000023435">
    <property type="component" value="Unassembled WGS sequence"/>
</dbReference>
<keyword evidence="6" id="KW-1185">Reference proteome</keyword>
<dbReference type="PROSITE" id="PS50893">
    <property type="entry name" value="ABC_TRANSPORTER_2"/>
    <property type="match status" value="1"/>
</dbReference>
<dbReference type="PANTHER" id="PTHR42711:SF17">
    <property type="entry name" value="ABC TRANSPORTER ATP-BINDING PROTEIN"/>
    <property type="match status" value="1"/>
</dbReference>
<reference evidence="5 6" key="1">
    <citation type="journal article" date="2014" name="Genome Announc.">
        <title>Draft Genome Sequence of Lysobacter capsici AZ78, a Bacterium Antagonistic to Plant-Pathogenic Oomycetes.</title>
        <authorList>
            <person name="Puopolo G."/>
            <person name="Sonego P."/>
            <person name="Engelen K."/>
            <person name="Pertot I."/>
        </authorList>
    </citation>
    <scope>NUCLEOTIDE SEQUENCE [LARGE SCALE GENOMIC DNA]</scope>
    <source>
        <strain evidence="5 6">AZ78</strain>
    </source>
</reference>
<dbReference type="InterPro" id="IPR050763">
    <property type="entry name" value="ABC_transporter_ATP-binding"/>
</dbReference>
<gene>
    <name evidence="5" type="ORF">AZ78_1805</name>
</gene>
<dbReference type="PANTHER" id="PTHR42711">
    <property type="entry name" value="ABC TRANSPORTER ATP-BINDING PROTEIN"/>
    <property type="match status" value="1"/>
</dbReference>
<sequence>MAVIAPHIAAPYVITANDDGEYVIETRALSKRYGRKLALDGLDLRIPRGRIHAIVGANGAGKSTLFRLLLGFLAPSSGSARILGRDSQRLTPDDRGRIGFVNEEHTLPEWMSVAAVIAMQRHHYPRWNQATYDSVAGNYHLLPEQKVGQLSRGERAGFNLALALAQSPELLILDEPTLGLDVVAKRAFLESLLHTNLSERCTVIYCSHQMEEIERVADNLIVLERGRLRNMSPPDEFCARVGHWIAEFPFRAPEAALVPGLLQVQQIDGLHHYLVLDQGPDFEHFLYAAGARSVHGMPVSLDRAVNGLLAQNHIGAGRG</sequence>
<keyword evidence="3" id="KW-0067">ATP-binding</keyword>
<accession>A0A108U809</accession>
<keyword evidence="1" id="KW-0813">Transport</keyword>
<dbReference type="AlphaFoldDB" id="A0A108U809"/>
<evidence type="ECO:0000256" key="3">
    <source>
        <dbReference type="ARBA" id="ARBA00022840"/>
    </source>
</evidence>
<proteinExistence type="predicted"/>
<dbReference type="GO" id="GO:0005524">
    <property type="term" value="F:ATP binding"/>
    <property type="evidence" value="ECO:0007669"/>
    <property type="project" value="UniProtKB-KW"/>
</dbReference>
<evidence type="ECO:0000313" key="5">
    <source>
        <dbReference type="EMBL" id="KWS04256.1"/>
    </source>
</evidence>
<keyword evidence="2" id="KW-0547">Nucleotide-binding</keyword>
<comment type="caution">
    <text evidence="5">The sequence shown here is derived from an EMBL/GenBank/DDBJ whole genome shotgun (WGS) entry which is preliminary data.</text>
</comment>
<dbReference type="InterPro" id="IPR003439">
    <property type="entry name" value="ABC_transporter-like_ATP-bd"/>
</dbReference>
<dbReference type="RefSeq" id="WP_046655728.1">
    <property type="nucleotide sequence ID" value="NZ_JAJA02000001.1"/>
</dbReference>
<evidence type="ECO:0000259" key="4">
    <source>
        <dbReference type="PROSITE" id="PS50893"/>
    </source>
</evidence>
<feature type="domain" description="ABC transporter" evidence="4">
    <location>
        <begin position="24"/>
        <end position="250"/>
    </location>
</feature>
<dbReference type="SUPFAM" id="SSF52540">
    <property type="entry name" value="P-loop containing nucleoside triphosphate hydrolases"/>
    <property type="match status" value="1"/>
</dbReference>
<evidence type="ECO:0000256" key="1">
    <source>
        <dbReference type="ARBA" id="ARBA00022448"/>
    </source>
</evidence>
<dbReference type="InterPro" id="IPR003593">
    <property type="entry name" value="AAA+_ATPase"/>
</dbReference>
<dbReference type="Pfam" id="PF00005">
    <property type="entry name" value="ABC_tran"/>
    <property type="match status" value="1"/>
</dbReference>
<dbReference type="InterPro" id="IPR027417">
    <property type="entry name" value="P-loop_NTPase"/>
</dbReference>
<dbReference type="EMBL" id="JAJA02000001">
    <property type="protein sequence ID" value="KWS04256.1"/>
    <property type="molecule type" value="Genomic_DNA"/>
</dbReference>